<dbReference type="InterPro" id="IPR039426">
    <property type="entry name" value="TonB-dep_rcpt-like"/>
</dbReference>
<dbReference type="AlphaFoldDB" id="A0A5C6V9F4"/>
<dbReference type="GO" id="GO:0044718">
    <property type="term" value="P:siderophore transmembrane transport"/>
    <property type="evidence" value="ECO:0007669"/>
    <property type="project" value="TreeGrafter"/>
</dbReference>
<keyword evidence="13" id="KW-1185">Reference proteome</keyword>
<dbReference type="SUPFAM" id="SSF56935">
    <property type="entry name" value="Porins"/>
    <property type="match status" value="1"/>
</dbReference>
<dbReference type="Gene3D" id="2.170.130.10">
    <property type="entry name" value="TonB-dependent receptor, plug domain"/>
    <property type="match status" value="1"/>
</dbReference>
<dbReference type="EMBL" id="VORB01000004">
    <property type="protein sequence ID" value="TXC81360.1"/>
    <property type="molecule type" value="Genomic_DNA"/>
</dbReference>
<dbReference type="InterPro" id="IPR012910">
    <property type="entry name" value="Plug_dom"/>
</dbReference>
<accession>A0A5C6V9F4</accession>
<reference evidence="12 13" key="1">
    <citation type="submission" date="2019-08" db="EMBL/GenBank/DDBJ databases">
        <title>Genome of Luteibaculum oceani JCM 18817.</title>
        <authorList>
            <person name="Bowman J.P."/>
        </authorList>
    </citation>
    <scope>NUCLEOTIDE SEQUENCE [LARGE SCALE GENOMIC DNA]</scope>
    <source>
        <strain evidence="12 13">JCM 18817</strain>
    </source>
</reference>
<evidence type="ECO:0000256" key="2">
    <source>
        <dbReference type="ARBA" id="ARBA00022448"/>
    </source>
</evidence>
<feature type="region of interest" description="Disordered" evidence="9">
    <location>
        <begin position="851"/>
        <end position="870"/>
    </location>
</feature>
<evidence type="ECO:0000313" key="13">
    <source>
        <dbReference type="Proteomes" id="UP000321168"/>
    </source>
</evidence>
<keyword evidence="3 8" id="KW-1134">Transmembrane beta strand</keyword>
<gene>
    <name evidence="12" type="ORF">FRX97_04975</name>
</gene>
<feature type="domain" description="Outer membrane protein beta-barrel" evidence="11">
    <location>
        <begin position="434"/>
        <end position="842"/>
    </location>
</feature>
<dbReference type="PANTHER" id="PTHR30069:SF29">
    <property type="entry name" value="HEMOGLOBIN AND HEMOGLOBIN-HAPTOGLOBIN-BINDING PROTEIN 1-RELATED"/>
    <property type="match status" value="1"/>
</dbReference>
<dbReference type="Proteomes" id="UP000321168">
    <property type="component" value="Unassembled WGS sequence"/>
</dbReference>
<evidence type="ECO:0000256" key="8">
    <source>
        <dbReference type="PROSITE-ProRule" id="PRU01360"/>
    </source>
</evidence>
<proteinExistence type="inferred from homology"/>
<dbReference type="Pfam" id="PF13620">
    <property type="entry name" value="CarboxypepD_reg"/>
    <property type="match status" value="1"/>
</dbReference>
<evidence type="ECO:0000256" key="5">
    <source>
        <dbReference type="ARBA" id="ARBA00022729"/>
    </source>
</evidence>
<feature type="domain" description="TonB-dependent receptor plug" evidence="10">
    <location>
        <begin position="203"/>
        <end position="277"/>
    </location>
</feature>
<comment type="similarity">
    <text evidence="8">Belongs to the TonB-dependent receptor family.</text>
</comment>
<protein>
    <submittedName>
        <fullName evidence="12">TonB-dependent receptor</fullName>
    </submittedName>
</protein>
<comment type="subcellular location">
    <subcellularLocation>
        <location evidence="1 8">Cell outer membrane</location>
        <topology evidence="1 8">Multi-pass membrane protein</topology>
    </subcellularLocation>
</comment>
<evidence type="ECO:0000256" key="4">
    <source>
        <dbReference type="ARBA" id="ARBA00022692"/>
    </source>
</evidence>
<evidence type="ECO:0000259" key="10">
    <source>
        <dbReference type="Pfam" id="PF07715"/>
    </source>
</evidence>
<evidence type="ECO:0000259" key="11">
    <source>
        <dbReference type="Pfam" id="PF14905"/>
    </source>
</evidence>
<dbReference type="Pfam" id="PF07715">
    <property type="entry name" value="Plug"/>
    <property type="match status" value="1"/>
</dbReference>
<evidence type="ECO:0000313" key="12">
    <source>
        <dbReference type="EMBL" id="TXC81360.1"/>
    </source>
</evidence>
<dbReference type="Pfam" id="PF14905">
    <property type="entry name" value="OMP_b-brl_3"/>
    <property type="match status" value="1"/>
</dbReference>
<dbReference type="PROSITE" id="PS52016">
    <property type="entry name" value="TONB_DEPENDENT_REC_3"/>
    <property type="match status" value="1"/>
</dbReference>
<organism evidence="12 13">
    <name type="scientific">Luteibaculum oceani</name>
    <dbReference type="NCBI Taxonomy" id="1294296"/>
    <lineage>
        <taxon>Bacteria</taxon>
        <taxon>Pseudomonadati</taxon>
        <taxon>Bacteroidota</taxon>
        <taxon>Flavobacteriia</taxon>
        <taxon>Flavobacteriales</taxon>
        <taxon>Luteibaculaceae</taxon>
        <taxon>Luteibaculum</taxon>
    </lineage>
</organism>
<dbReference type="SUPFAM" id="SSF49464">
    <property type="entry name" value="Carboxypeptidase regulatory domain-like"/>
    <property type="match status" value="1"/>
</dbReference>
<comment type="caution">
    <text evidence="12">The sequence shown here is derived from an EMBL/GenBank/DDBJ whole genome shotgun (WGS) entry which is preliminary data.</text>
</comment>
<keyword evidence="2 8" id="KW-0813">Transport</keyword>
<dbReference type="InterPro" id="IPR041700">
    <property type="entry name" value="OMP_b-brl_3"/>
</dbReference>
<dbReference type="InterPro" id="IPR037066">
    <property type="entry name" value="Plug_dom_sf"/>
</dbReference>
<evidence type="ECO:0000256" key="7">
    <source>
        <dbReference type="ARBA" id="ARBA00023237"/>
    </source>
</evidence>
<dbReference type="Gene3D" id="2.60.40.1120">
    <property type="entry name" value="Carboxypeptidase-like, regulatory domain"/>
    <property type="match status" value="1"/>
</dbReference>
<dbReference type="Gene3D" id="2.40.170.20">
    <property type="entry name" value="TonB-dependent receptor, beta-barrel domain"/>
    <property type="match status" value="1"/>
</dbReference>
<dbReference type="InterPro" id="IPR036942">
    <property type="entry name" value="Beta-barrel_TonB_sf"/>
</dbReference>
<dbReference type="InterPro" id="IPR008969">
    <property type="entry name" value="CarboxyPept-like_regulatory"/>
</dbReference>
<keyword evidence="6 8" id="KW-0472">Membrane</keyword>
<keyword evidence="7 8" id="KW-0998">Cell outer membrane</keyword>
<evidence type="ECO:0000256" key="3">
    <source>
        <dbReference type="ARBA" id="ARBA00022452"/>
    </source>
</evidence>
<dbReference type="GO" id="GO:0009279">
    <property type="term" value="C:cell outer membrane"/>
    <property type="evidence" value="ECO:0007669"/>
    <property type="project" value="UniProtKB-SubCell"/>
</dbReference>
<evidence type="ECO:0000256" key="1">
    <source>
        <dbReference type="ARBA" id="ARBA00004571"/>
    </source>
</evidence>
<keyword evidence="12" id="KW-0675">Receptor</keyword>
<feature type="compositionally biased region" description="Basic and acidic residues" evidence="9">
    <location>
        <begin position="851"/>
        <end position="863"/>
    </location>
</feature>
<evidence type="ECO:0000256" key="6">
    <source>
        <dbReference type="ARBA" id="ARBA00023136"/>
    </source>
</evidence>
<dbReference type="PANTHER" id="PTHR30069">
    <property type="entry name" value="TONB-DEPENDENT OUTER MEMBRANE RECEPTOR"/>
    <property type="match status" value="1"/>
</dbReference>
<keyword evidence="4 8" id="KW-0812">Transmembrane</keyword>
<dbReference type="GO" id="GO:0015344">
    <property type="term" value="F:siderophore uptake transmembrane transporter activity"/>
    <property type="evidence" value="ECO:0007669"/>
    <property type="project" value="TreeGrafter"/>
</dbReference>
<evidence type="ECO:0000256" key="9">
    <source>
        <dbReference type="SAM" id="MobiDB-lite"/>
    </source>
</evidence>
<keyword evidence="5" id="KW-0732">Signal</keyword>
<sequence>MRGAFFCPKSNCEILPKPPHFDHPIRFYPSNPNLELYFCRSFFLCIKYRTMAKSTYLLLLPLFLVQLAFGQQQYTGAKLGSISGTIIDAETKKGIEYATISLHLVNDSSLVTGTTAKSDGSFELSKVNLGKYYLRIGFIGYQAKYVPNVNLTKELNEIELGVIALSGSYSDLQEVEVTAEKRQMETMIDKKIFNVDKTPAAAGGDGLEVLRNVPSVEVDIDGNISLRGESNVNILVDGRPINMSASQYLQSVPASSIEKIELITNPSAKYDPEGTSGIINIIMKKDRKGGFNGSLNSSIGHGIYTKTNNSLALNYRKGKFNVSSSLSANLSKTWYGGNNDRDIFLPDTNFYQTTRDSGFNKNNNLTGKIGLDYFLNNKTTLYFSGTVMDISGNGERKMNYLNYTSERNLVNESGRDAFAEYTIDGYALNGGVQHKFEKEGHTLDLDINYSDNDQATSEKFSQQFIDPNGESFEAPLFQRQSNTELRSVFNSRLDYVNPLTDSVIFEAGFHTTLRDFDNDIYLDQQDSTGTYQPIDSLNNRFLYDETVYALYTTLSKEFKKWTLKGGLRYEYTGIRGKLVNTGEEAKPTYNSLFPSAYISYKLSPTNNVQVSYTRRINRPSENQLNPFASYADPYTIRTGNPFLRPEYIDVYELGYNSYGKKVNINASVYMRKVNDRIGRFLQLNENGTNVVLFRNFDDSYVYGSELILTYNPFSWWRTTTSFNYWHSKFSKEGILENVVNLNNNGYSVFFNSMHNLKKGWILQWNVMYRGKMKVLQGNITPMYGMDLSARKSILNNKGSISLRVSDIFNMRRFGFESMRLENYQYETLRRWESRTVYLSFNYNFGKQDMPRINRRRNDNRGGDDLPSTGF</sequence>
<name>A0A5C6V9F4_9FLAO</name>
<dbReference type="OrthoDB" id="8764943at2"/>